<dbReference type="EMBL" id="CAJVQA010016784">
    <property type="protein sequence ID" value="CAG8745022.1"/>
    <property type="molecule type" value="Genomic_DNA"/>
</dbReference>
<organism evidence="1 2">
    <name type="scientific">Cetraspora pellucida</name>
    <dbReference type="NCBI Taxonomy" id="1433469"/>
    <lineage>
        <taxon>Eukaryota</taxon>
        <taxon>Fungi</taxon>
        <taxon>Fungi incertae sedis</taxon>
        <taxon>Mucoromycota</taxon>
        <taxon>Glomeromycotina</taxon>
        <taxon>Glomeromycetes</taxon>
        <taxon>Diversisporales</taxon>
        <taxon>Gigasporaceae</taxon>
        <taxon>Cetraspora</taxon>
    </lineage>
</organism>
<accession>A0A9N9IQ58</accession>
<dbReference type="AlphaFoldDB" id="A0A9N9IQ58"/>
<feature type="non-terminal residue" evidence="1">
    <location>
        <position position="1"/>
    </location>
</feature>
<sequence>IVEILLPSRHRVPELCLVIDGKKRKGSSCFGFLDIFVLGGIERNDVCLELKYISLNGLVRDVGNQVGVLDASELEKLDKILETEDEESLLNRRYVYWSTNLRKTVQTTICEIINDGLEQLRSYMSTIAKGYAVGYSISGVFDE</sequence>
<reference evidence="1" key="1">
    <citation type="submission" date="2021-06" db="EMBL/GenBank/DDBJ databases">
        <authorList>
            <person name="Kallberg Y."/>
            <person name="Tangrot J."/>
            <person name="Rosling A."/>
        </authorList>
    </citation>
    <scope>NUCLEOTIDE SEQUENCE</scope>
    <source>
        <strain evidence="1">FL966</strain>
    </source>
</reference>
<evidence type="ECO:0000313" key="2">
    <source>
        <dbReference type="Proteomes" id="UP000789759"/>
    </source>
</evidence>
<gene>
    <name evidence="1" type="ORF">CPELLU_LOCUS14318</name>
</gene>
<comment type="caution">
    <text evidence="1">The sequence shown here is derived from an EMBL/GenBank/DDBJ whole genome shotgun (WGS) entry which is preliminary data.</text>
</comment>
<dbReference type="OrthoDB" id="3068380at2759"/>
<dbReference type="Proteomes" id="UP000789759">
    <property type="component" value="Unassembled WGS sequence"/>
</dbReference>
<evidence type="ECO:0000313" key="1">
    <source>
        <dbReference type="EMBL" id="CAG8745022.1"/>
    </source>
</evidence>
<name>A0A9N9IQ58_9GLOM</name>
<protein>
    <submittedName>
        <fullName evidence="1">10809_t:CDS:1</fullName>
    </submittedName>
</protein>
<keyword evidence="2" id="KW-1185">Reference proteome</keyword>
<proteinExistence type="predicted"/>